<keyword evidence="2" id="KW-1185">Reference proteome</keyword>
<dbReference type="Proteomes" id="UP000242444">
    <property type="component" value="Unassembled WGS sequence"/>
</dbReference>
<dbReference type="AlphaFoldDB" id="A0A263D593"/>
<organism evidence="1 2">
    <name type="scientific">Amycolatopsis antarctica</name>
    <dbReference type="NCBI Taxonomy" id="1854586"/>
    <lineage>
        <taxon>Bacteria</taxon>
        <taxon>Bacillati</taxon>
        <taxon>Actinomycetota</taxon>
        <taxon>Actinomycetes</taxon>
        <taxon>Pseudonocardiales</taxon>
        <taxon>Pseudonocardiaceae</taxon>
        <taxon>Amycolatopsis</taxon>
    </lineage>
</organism>
<name>A0A263D593_9PSEU</name>
<reference evidence="1 2" key="1">
    <citation type="submission" date="2017-07" db="EMBL/GenBank/DDBJ databases">
        <title>Amycolatopsis antarcticus sp. nov., isolated from the surface of an Antarcticus brown macroalga.</title>
        <authorList>
            <person name="Wang J."/>
            <person name="Leiva S."/>
            <person name="Huang J."/>
            <person name="Huang Y."/>
        </authorList>
    </citation>
    <scope>NUCLEOTIDE SEQUENCE [LARGE SCALE GENOMIC DNA]</scope>
    <source>
        <strain evidence="1 2">AU-G6</strain>
    </source>
</reference>
<dbReference type="EMBL" id="NKYE01000004">
    <property type="protein sequence ID" value="OZM73630.1"/>
    <property type="molecule type" value="Genomic_DNA"/>
</dbReference>
<dbReference type="InterPro" id="IPR048152">
    <property type="entry name" value="AMED_5909-like"/>
</dbReference>
<dbReference type="OrthoDB" id="3627899at2"/>
<comment type="caution">
    <text evidence="1">The sequence shown here is derived from an EMBL/GenBank/DDBJ whole genome shotgun (WGS) entry which is preliminary data.</text>
</comment>
<sequence length="90" mass="10375">MAATTERGPAEEVPSTLFRAHEVLLSMRPDPAAPPARWRAFRLYSARIYRQVADVDRGHHHEALYFAQYERDLADELGRRIERSPAETAR</sequence>
<proteinExistence type="predicted"/>
<evidence type="ECO:0000313" key="1">
    <source>
        <dbReference type="EMBL" id="OZM73630.1"/>
    </source>
</evidence>
<protein>
    <submittedName>
        <fullName evidence="1">Uncharacterized protein</fullName>
    </submittedName>
</protein>
<dbReference type="RefSeq" id="WP_094862147.1">
    <property type="nucleotide sequence ID" value="NZ_NKYE01000004.1"/>
</dbReference>
<dbReference type="InParanoid" id="A0A263D593"/>
<dbReference type="NCBIfam" id="NF041510">
    <property type="entry name" value="AMED_5909_fam"/>
    <property type="match status" value="1"/>
</dbReference>
<gene>
    <name evidence="1" type="ORF">CFN78_08875</name>
</gene>
<evidence type="ECO:0000313" key="2">
    <source>
        <dbReference type="Proteomes" id="UP000242444"/>
    </source>
</evidence>
<accession>A0A263D593</accession>